<dbReference type="KEGG" id="aup:AsAng_0042240"/>
<organism evidence="1 2">
    <name type="scientific">Aureispira anguillae</name>
    <dbReference type="NCBI Taxonomy" id="2864201"/>
    <lineage>
        <taxon>Bacteria</taxon>
        <taxon>Pseudomonadati</taxon>
        <taxon>Bacteroidota</taxon>
        <taxon>Saprospiria</taxon>
        <taxon>Saprospirales</taxon>
        <taxon>Saprospiraceae</taxon>
        <taxon>Aureispira</taxon>
    </lineage>
</organism>
<dbReference type="AlphaFoldDB" id="A0A915YIA5"/>
<dbReference type="Proteomes" id="UP001060919">
    <property type="component" value="Chromosome"/>
</dbReference>
<reference evidence="1" key="1">
    <citation type="submission" date="2022-09" db="EMBL/GenBank/DDBJ databases">
        <title>Aureispira anguillicida sp. nov., isolated from Leptocephalus of Japanese eel Anguilla japonica.</title>
        <authorList>
            <person name="Yuasa K."/>
            <person name="Mekata T."/>
            <person name="Ikunari K."/>
        </authorList>
    </citation>
    <scope>NUCLEOTIDE SEQUENCE</scope>
    <source>
        <strain evidence="1">EL160426</strain>
    </source>
</reference>
<keyword evidence="2" id="KW-1185">Reference proteome</keyword>
<evidence type="ECO:0000313" key="2">
    <source>
        <dbReference type="Proteomes" id="UP001060919"/>
    </source>
</evidence>
<sequence>MQLQKLRAISYLFILLLIVWRTIDLQGQHIIKTKKKKSKRIILGFDKHGKCTSDTSFLFKFTKQELRHTNKGELYHLWKNEMALGTIYYLQKRTLDSSCNFQLSKPHWCNQFFFNKALKQGKYIRLRKKGIVLLFKDGSRLKISYQQLDQQLLQDILEQKRLGIKAEKIKDTCFIKGVCKDKQTICDTLYLDNFSDYKVQELYNHELYYLWKDKRSPSETYYLQKCILDSNCQFQYGKIHYCQQMFFDKKLKKGNYMIFRNRGILILFEDGSRHSISFQQLDQTLLQDILTIESID</sequence>
<dbReference type="EMBL" id="AP026867">
    <property type="protein sequence ID" value="BDS13486.1"/>
    <property type="molecule type" value="Genomic_DNA"/>
</dbReference>
<protein>
    <submittedName>
        <fullName evidence="1">Uncharacterized protein</fullName>
    </submittedName>
</protein>
<gene>
    <name evidence="1" type="ORF">AsAng_0042240</name>
</gene>
<evidence type="ECO:0000313" key="1">
    <source>
        <dbReference type="EMBL" id="BDS13486.1"/>
    </source>
</evidence>
<name>A0A915YIA5_9BACT</name>
<accession>A0A915YIA5</accession>
<proteinExistence type="predicted"/>
<dbReference type="RefSeq" id="WP_264788755.1">
    <property type="nucleotide sequence ID" value="NZ_AP026867.1"/>
</dbReference>